<protein>
    <submittedName>
        <fullName evidence="2">tRNA(His) 5'-end guanylyltransferase</fullName>
    </submittedName>
</protein>
<accession>A0A7W9IBJ4</accession>
<gene>
    <name evidence="2" type="ORF">F4562_000458</name>
</gene>
<comment type="caution">
    <text evidence="2">The sequence shown here is derived from an EMBL/GenBank/DDBJ whole genome shotgun (WGS) entry which is preliminary data.</text>
</comment>
<dbReference type="Pfam" id="PF04446">
    <property type="entry name" value="Thg1"/>
    <property type="match status" value="1"/>
</dbReference>
<dbReference type="InterPro" id="IPR024956">
    <property type="entry name" value="tRNAHis_GuaTrfase_cat"/>
</dbReference>
<name>A0A7W9IBJ4_9ACTN</name>
<dbReference type="Proteomes" id="UP000540685">
    <property type="component" value="Unassembled WGS sequence"/>
</dbReference>
<evidence type="ECO:0000313" key="2">
    <source>
        <dbReference type="EMBL" id="MBB5817396.1"/>
    </source>
</evidence>
<dbReference type="EMBL" id="JACHMP010000001">
    <property type="protein sequence ID" value="MBB5817396.1"/>
    <property type="molecule type" value="Genomic_DNA"/>
</dbReference>
<evidence type="ECO:0000313" key="3">
    <source>
        <dbReference type="Proteomes" id="UP000540685"/>
    </source>
</evidence>
<evidence type="ECO:0000259" key="1">
    <source>
        <dbReference type="Pfam" id="PF04446"/>
    </source>
</evidence>
<dbReference type="InterPro" id="IPR007537">
    <property type="entry name" value="tRNAHis_GuaTrfase_Thg1"/>
</dbReference>
<dbReference type="Gene3D" id="3.30.70.3000">
    <property type="match status" value="1"/>
</dbReference>
<keyword evidence="2" id="KW-0808">Transferase</keyword>
<dbReference type="AlphaFoldDB" id="A0A7W9IBJ4"/>
<dbReference type="PANTHER" id="PTHR12729:SF1">
    <property type="entry name" value="TRNAHIS GUANYLYLTRANSFERASE CATALYTIC DOMAIN-CONTAINING PROTEIN"/>
    <property type="match status" value="1"/>
</dbReference>
<keyword evidence="2" id="KW-0548">Nucleotidyltransferase</keyword>
<dbReference type="RefSeq" id="WP_184540554.1">
    <property type="nucleotide sequence ID" value="NZ_JACHMP010000001.1"/>
</dbReference>
<organism evidence="2 3">
    <name type="scientific">Streptosporangium becharense</name>
    <dbReference type="NCBI Taxonomy" id="1816182"/>
    <lineage>
        <taxon>Bacteria</taxon>
        <taxon>Bacillati</taxon>
        <taxon>Actinomycetota</taxon>
        <taxon>Actinomycetes</taxon>
        <taxon>Streptosporangiales</taxon>
        <taxon>Streptosporangiaceae</taxon>
        <taxon>Streptosporangium</taxon>
    </lineage>
</organism>
<sequence>MTDKTALGDRIKGYEQPTRMVLPRRTFSVVRVDGRSFHRFLRHADRPYDFAVVSAMNAVAEALCSEMSGAVFAFTQSDECSVLLTDFDAHGTQPWFGGVVQKITSIAASVATVAFNRAYRGGRDDAHAMFDARVFTIPDPVEVANYFLWRQRDCVRNSVTMAAQAVFSHKQLHGVSTGRMQEMLSSQHGIDWNDYPAAVKRGRVCVRRTAEELLTYVDGRTQQEATALAVRSRWVSEAAPQFTADPGGWLAQVIPPPPSLALPAPEETAHV</sequence>
<keyword evidence="3" id="KW-1185">Reference proteome</keyword>
<dbReference type="InterPro" id="IPR038469">
    <property type="entry name" value="tRNAHis_GuaTrfase_Thg1_sf"/>
</dbReference>
<dbReference type="PANTHER" id="PTHR12729">
    <property type="entry name" value="TRNA(HIS) GUANYLYLTRANSFERASE-RELATED"/>
    <property type="match status" value="1"/>
</dbReference>
<reference evidence="2 3" key="1">
    <citation type="submission" date="2020-08" db="EMBL/GenBank/DDBJ databases">
        <title>Sequencing the genomes of 1000 actinobacteria strains.</title>
        <authorList>
            <person name="Klenk H.-P."/>
        </authorList>
    </citation>
    <scope>NUCLEOTIDE SEQUENCE [LARGE SCALE GENOMIC DNA]</scope>
    <source>
        <strain evidence="2 3">DSM 46887</strain>
    </source>
</reference>
<dbReference type="GO" id="GO:0008193">
    <property type="term" value="F:tRNA guanylyltransferase activity"/>
    <property type="evidence" value="ECO:0007669"/>
    <property type="project" value="InterPro"/>
</dbReference>
<dbReference type="GO" id="GO:0000287">
    <property type="term" value="F:magnesium ion binding"/>
    <property type="evidence" value="ECO:0007669"/>
    <property type="project" value="InterPro"/>
</dbReference>
<dbReference type="GO" id="GO:0006400">
    <property type="term" value="P:tRNA modification"/>
    <property type="evidence" value="ECO:0007669"/>
    <property type="project" value="InterPro"/>
</dbReference>
<feature type="domain" description="tRNAHis guanylyltransferase catalytic" evidence="1">
    <location>
        <begin position="9"/>
        <end position="138"/>
    </location>
</feature>
<proteinExistence type="predicted"/>